<dbReference type="Gene3D" id="2.130.10.10">
    <property type="entry name" value="YVTN repeat-like/Quinoprotein amine dehydrogenase"/>
    <property type="match status" value="1"/>
</dbReference>
<evidence type="ECO:0000256" key="2">
    <source>
        <dbReference type="SAM" id="Phobius"/>
    </source>
</evidence>
<dbReference type="RefSeq" id="WP_091025775.1">
    <property type="nucleotide sequence ID" value="NZ_BKAE01000020.1"/>
</dbReference>
<evidence type="ECO:0000313" key="4">
    <source>
        <dbReference type="Proteomes" id="UP000199004"/>
    </source>
</evidence>
<proteinExistence type="predicted"/>
<sequence>MSDPEQLLRDALQDRAERTSYDATPLADVESGAYRLRRRRRTVGAALTAAAAVVVVVVPLAVVAAQDPETVPAPAPTTTPSVPTPTTTPTTPAPSGGPPQIAYAEGDRIHEPGGRVFQLPRDLGVSGFVAYRGGYLVADARYFEGSVGLTRYDAGGRAVASWTSAGRPVSSADGLVTTWTSFAPPESGTTAPTLVHVASSTGDGPEVTQELDLIQPSVVGMVGVDVVIEGGFGAGGVWATDLVSAPRRIEVLDRATDVSDAQGLIAGSVDQDAIGRVVDAATGEVLWERQGVTVSAFSPDGRYAVATASQGGRREIVEARTGEVLAEVKASGEEHFPTLLELTWEDDGHLLGDLAFNCCAHLGRVDLDGNITPARPRGEIGGTGFVFAATS</sequence>
<feature type="compositionally biased region" description="Low complexity" evidence="1">
    <location>
        <begin position="78"/>
        <end position="90"/>
    </location>
</feature>
<dbReference type="InterPro" id="IPR011047">
    <property type="entry name" value="Quinoprotein_ADH-like_sf"/>
</dbReference>
<reference evidence="3 4" key="1">
    <citation type="submission" date="2016-10" db="EMBL/GenBank/DDBJ databases">
        <authorList>
            <person name="de Groot N.N."/>
        </authorList>
    </citation>
    <scope>NUCLEOTIDE SEQUENCE [LARGE SCALE GENOMIC DNA]</scope>
    <source>
        <strain evidence="3 4">CGMCC 1.11147</strain>
    </source>
</reference>
<dbReference type="EMBL" id="FNIC01000005">
    <property type="protein sequence ID" value="SDN99141.1"/>
    <property type="molecule type" value="Genomic_DNA"/>
</dbReference>
<gene>
    <name evidence="3" type="ORF">SAMN05192576_3176</name>
</gene>
<dbReference type="InterPro" id="IPR015943">
    <property type="entry name" value="WD40/YVTN_repeat-like_dom_sf"/>
</dbReference>
<dbReference type="AlphaFoldDB" id="A0A1H0FX41"/>
<feature type="region of interest" description="Disordered" evidence="1">
    <location>
        <begin position="70"/>
        <end position="98"/>
    </location>
</feature>
<evidence type="ECO:0000313" key="3">
    <source>
        <dbReference type="EMBL" id="SDN99141.1"/>
    </source>
</evidence>
<evidence type="ECO:0000256" key="1">
    <source>
        <dbReference type="SAM" id="MobiDB-lite"/>
    </source>
</evidence>
<dbReference type="SUPFAM" id="SSF50998">
    <property type="entry name" value="Quinoprotein alcohol dehydrogenase-like"/>
    <property type="match status" value="1"/>
</dbReference>
<dbReference type="Proteomes" id="UP000199004">
    <property type="component" value="Unassembled WGS sequence"/>
</dbReference>
<protein>
    <recommendedName>
        <fullName evidence="5">PQQ-like domain-containing protein</fullName>
    </recommendedName>
</protein>
<keyword evidence="2" id="KW-1133">Transmembrane helix</keyword>
<keyword evidence="4" id="KW-1185">Reference proteome</keyword>
<evidence type="ECO:0008006" key="5">
    <source>
        <dbReference type="Google" id="ProtNLM"/>
    </source>
</evidence>
<keyword evidence="2" id="KW-0472">Membrane</keyword>
<name>A0A1H0FX41_9ACTN</name>
<keyword evidence="2" id="KW-0812">Transmembrane</keyword>
<accession>A0A1H0FX41</accession>
<dbReference type="OrthoDB" id="3787722at2"/>
<dbReference type="STRING" id="1005944.SAMN05192576_3176"/>
<organism evidence="3 4">
    <name type="scientific">Nocardioides szechwanensis</name>
    <dbReference type="NCBI Taxonomy" id="1005944"/>
    <lineage>
        <taxon>Bacteria</taxon>
        <taxon>Bacillati</taxon>
        <taxon>Actinomycetota</taxon>
        <taxon>Actinomycetes</taxon>
        <taxon>Propionibacteriales</taxon>
        <taxon>Nocardioidaceae</taxon>
        <taxon>Nocardioides</taxon>
    </lineage>
</organism>
<feature type="transmembrane region" description="Helical" evidence="2">
    <location>
        <begin position="43"/>
        <end position="65"/>
    </location>
</feature>